<feature type="region of interest" description="Disordered" evidence="4">
    <location>
        <begin position="1"/>
        <end position="195"/>
    </location>
</feature>
<organism evidence="6 7">
    <name type="scientific">Cyanobium gracile UHCC 0139</name>
    <dbReference type="NCBI Taxonomy" id="3110308"/>
    <lineage>
        <taxon>Bacteria</taxon>
        <taxon>Bacillati</taxon>
        <taxon>Cyanobacteriota</taxon>
        <taxon>Cyanophyceae</taxon>
        <taxon>Synechococcales</taxon>
        <taxon>Prochlorococcaceae</taxon>
        <taxon>Cyanobium</taxon>
    </lineage>
</organism>
<dbReference type="Proteomes" id="UP001304461">
    <property type="component" value="Unassembled WGS sequence"/>
</dbReference>
<dbReference type="SMART" id="SM00967">
    <property type="entry name" value="SpoU_sub_bind"/>
    <property type="match status" value="1"/>
</dbReference>
<feature type="compositionally biased region" description="Low complexity" evidence="4">
    <location>
        <begin position="39"/>
        <end position="48"/>
    </location>
</feature>
<feature type="compositionally biased region" description="Basic and acidic residues" evidence="4">
    <location>
        <begin position="185"/>
        <end position="195"/>
    </location>
</feature>
<evidence type="ECO:0000256" key="2">
    <source>
        <dbReference type="ARBA" id="ARBA00022603"/>
    </source>
</evidence>
<evidence type="ECO:0000259" key="5">
    <source>
        <dbReference type="SMART" id="SM00967"/>
    </source>
</evidence>
<dbReference type="InterPro" id="IPR013123">
    <property type="entry name" value="SpoU_subst-bd"/>
</dbReference>
<feature type="domain" description="RNA 2-O ribose methyltransferase substrate binding" evidence="5">
    <location>
        <begin position="213"/>
        <end position="289"/>
    </location>
</feature>
<proteinExistence type="inferred from homology"/>
<dbReference type="InterPro" id="IPR004441">
    <property type="entry name" value="rRNA_MeTrfase_TrmH"/>
</dbReference>
<evidence type="ECO:0000313" key="7">
    <source>
        <dbReference type="Proteomes" id="UP001304461"/>
    </source>
</evidence>
<accession>A0ABU5RRM5</accession>
<dbReference type="Pfam" id="PF08032">
    <property type="entry name" value="SpoU_sub_bind"/>
    <property type="match status" value="1"/>
</dbReference>
<dbReference type="Pfam" id="PF00588">
    <property type="entry name" value="SpoU_methylase"/>
    <property type="match status" value="1"/>
</dbReference>
<dbReference type="Gene3D" id="3.30.1330.30">
    <property type="match status" value="1"/>
</dbReference>
<comment type="caution">
    <text evidence="6">The sequence shown here is derived from an EMBL/GenBank/DDBJ whole genome shotgun (WGS) entry which is preliminary data.</text>
</comment>
<feature type="region of interest" description="Disordered" evidence="4">
    <location>
        <begin position="511"/>
        <end position="555"/>
    </location>
</feature>
<dbReference type="InterPro" id="IPR029028">
    <property type="entry name" value="Alpha/beta_knot_MTases"/>
</dbReference>
<feature type="compositionally biased region" description="Basic and acidic residues" evidence="4">
    <location>
        <begin position="1"/>
        <end position="29"/>
    </location>
</feature>
<evidence type="ECO:0000313" key="6">
    <source>
        <dbReference type="EMBL" id="MEA5390449.1"/>
    </source>
</evidence>
<keyword evidence="7" id="KW-1185">Reference proteome</keyword>
<feature type="compositionally biased region" description="Basic and acidic residues" evidence="4">
    <location>
        <begin position="62"/>
        <end position="87"/>
    </location>
</feature>
<feature type="compositionally biased region" description="Low complexity" evidence="4">
    <location>
        <begin position="88"/>
        <end position="98"/>
    </location>
</feature>
<evidence type="ECO:0000256" key="4">
    <source>
        <dbReference type="SAM" id="MobiDB-lite"/>
    </source>
</evidence>
<feature type="compositionally biased region" description="Low complexity" evidence="4">
    <location>
        <begin position="153"/>
        <end position="168"/>
    </location>
</feature>
<protein>
    <submittedName>
        <fullName evidence="6">23S rRNA (Guanosine(2251)-2'-O)-methyltransferase RlmB</fullName>
    </submittedName>
</protein>
<feature type="compositionally biased region" description="Acidic residues" evidence="4">
    <location>
        <begin position="511"/>
        <end position="520"/>
    </location>
</feature>
<evidence type="ECO:0000256" key="1">
    <source>
        <dbReference type="ARBA" id="ARBA00007228"/>
    </source>
</evidence>
<dbReference type="Gene3D" id="3.40.1280.10">
    <property type="match status" value="1"/>
</dbReference>
<comment type="similarity">
    <text evidence="1">Belongs to the class IV-like SAM-binding methyltransferase superfamily. RNA methyltransferase TrmH family.</text>
</comment>
<dbReference type="InterPro" id="IPR001537">
    <property type="entry name" value="SpoU_MeTrfase"/>
</dbReference>
<evidence type="ECO:0000256" key="3">
    <source>
        <dbReference type="ARBA" id="ARBA00022679"/>
    </source>
</evidence>
<sequence>MSPSPDRRGDRRPDRRPDRRSDPGADRTPRRLGSGAGGRPASRGSASPRPRRPGDPFGRARPSFDRDRGVERGGERSSERGGERQGAPDRSSGSPYGRRPSDGRSGGDGPGEFRGGSARPTRDRRGGERFLPARPSFGRPVPGRSGTARPSTGRPSPTRSAPARRGPALFRDADRAPRPFQGRSGTDRQESDGSDVDFRGAAEAFAAAAPTDLIWGRHTTQATLESGRPIHRVWCTPEMRFNPRFLQLLREAKASGVLVEEVTWARLGQLTGGAVHQGIVLQPAAAETLDLTSLIEGCRTIGEAPLLIAVDGLTDPQNLGAIVRSAEALGAHGMVLPQRRNAGLTGSVAKVAAGALEHLPVARVVNLNRSLDSLKQEGYRVVGLAEEGTVSLEEVDLEGPLVVVTGSEGDGLSLLTRRSCDQLVRIPLRGATPSLNASVATALLLYEVARRGWMRGLRGSAPAPRIVRPSMPAPPDPEPEILPAVAAMPDVAAMPEAESISEPDAAVPDEAGAEELDDDNGPAGSDPGAAGEPVDPGAAETDVEGFPVMAEATAAPVAEPQATPLEALPYLPSLQPGFDGDIRL</sequence>
<dbReference type="InterPro" id="IPR029064">
    <property type="entry name" value="Ribosomal_eL30-like_sf"/>
</dbReference>
<keyword evidence="2" id="KW-0489">Methyltransferase</keyword>
<dbReference type="NCBIfam" id="TIGR00186">
    <property type="entry name" value="rRNA_methyl_3"/>
    <property type="match status" value="1"/>
</dbReference>
<dbReference type="SUPFAM" id="SSF75217">
    <property type="entry name" value="alpha/beta knot"/>
    <property type="match status" value="1"/>
</dbReference>
<dbReference type="CDD" id="cd18103">
    <property type="entry name" value="SpoU-like_RlmB"/>
    <property type="match status" value="1"/>
</dbReference>
<feature type="region of interest" description="Disordered" evidence="4">
    <location>
        <begin position="459"/>
        <end position="481"/>
    </location>
</feature>
<dbReference type="EMBL" id="JAYGHX010000002">
    <property type="protein sequence ID" value="MEA5390449.1"/>
    <property type="molecule type" value="Genomic_DNA"/>
</dbReference>
<keyword evidence="3" id="KW-0808">Transferase</keyword>
<reference evidence="6 7" key="1">
    <citation type="submission" date="2023-12" db="EMBL/GenBank/DDBJ databases">
        <title>Baltic Sea Cyanobacteria.</title>
        <authorList>
            <person name="Delbaje E."/>
            <person name="Fewer D.P."/>
            <person name="Shishido T.K."/>
        </authorList>
    </citation>
    <scope>NUCLEOTIDE SEQUENCE [LARGE SCALE GENOMIC DNA]</scope>
    <source>
        <strain evidence="6 7">UHCC 0139</strain>
    </source>
</reference>
<dbReference type="InterPro" id="IPR029026">
    <property type="entry name" value="tRNA_m1G_MTases_N"/>
</dbReference>
<gene>
    <name evidence="6" type="primary">rlmB</name>
    <name evidence="6" type="ORF">VB738_04150</name>
</gene>
<dbReference type="SUPFAM" id="SSF55315">
    <property type="entry name" value="L30e-like"/>
    <property type="match status" value="1"/>
</dbReference>
<dbReference type="PANTHER" id="PTHR46429">
    <property type="entry name" value="23S RRNA (GUANOSINE-2'-O-)-METHYLTRANSFERASE RLMB"/>
    <property type="match status" value="1"/>
</dbReference>
<feature type="compositionally biased region" description="Gly residues" evidence="4">
    <location>
        <begin position="104"/>
        <end position="114"/>
    </location>
</feature>
<dbReference type="RefSeq" id="WP_323304552.1">
    <property type="nucleotide sequence ID" value="NZ_JAYGHX010000002.1"/>
</dbReference>
<name>A0ABU5RRM5_9CYAN</name>
<dbReference type="PANTHER" id="PTHR46429:SF1">
    <property type="entry name" value="23S RRNA (GUANOSINE-2'-O-)-METHYLTRANSFERASE RLMB"/>
    <property type="match status" value="1"/>
</dbReference>